<dbReference type="AlphaFoldDB" id="A0AAD5G035"/>
<dbReference type="Gene3D" id="2.70.50.30">
    <property type="entry name" value="Coagulation Factor XIII, subunit A, domain 1"/>
    <property type="match status" value="1"/>
</dbReference>
<gene>
    <name evidence="4" type="ORF">KGF57_001216</name>
</gene>
<reference evidence="4 5" key="1">
    <citation type="journal article" date="2022" name="DNA Res.">
        <title>Genome analysis of five recently described species of the CUG-Ser clade uncovers Candida theae as a new hybrid lineage with pathogenic potential in the Candida parapsilosis species complex.</title>
        <authorList>
            <person name="Mixao V."/>
            <person name="Del Olmo V."/>
            <person name="Hegedusova E."/>
            <person name="Saus E."/>
            <person name="Pryszcz L."/>
            <person name="Cillingova A."/>
            <person name="Nosek J."/>
            <person name="Gabaldon T."/>
        </authorList>
    </citation>
    <scope>NUCLEOTIDE SEQUENCE [LARGE SCALE GENOMIC DNA]</scope>
    <source>
        <strain evidence="4 5">CBS 12239</strain>
    </source>
</reference>
<dbReference type="InterPro" id="IPR014756">
    <property type="entry name" value="Ig_E-set"/>
</dbReference>
<evidence type="ECO:0000313" key="5">
    <source>
        <dbReference type="Proteomes" id="UP001204833"/>
    </source>
</evidence>
<name>A0AAD5G035_9ASCO</name>
<evidence type="ECO:0000256" key="1">
    <source>
        <dbReference type="ARBA" id="ARBA00004496"/>
    </source>
</evidence>
<dbReference type="Proteomes" id="UP001204833">
    <property type="component" value="Unassembled WGS sequence"/>
</dbReference>
<dbReference type="InterPro" id="IPR000406">
    <property type="entry name" value="Rho_GDI"/>
</dbReference>
<evidence type="ECO:0008006" key="6">
    <source>
        <dbReference type="Google" id="ProtNLM"/>
    </source>
</evidence>
<evidence type="ECO:0000313" key="4">
    <source>
        <dbReference type="EMBL" id="KAI5963841.1"/>
    </source>
</evidence>
<organism evidence="4 5">
    <name type="scientific">Candida theae</name>
    <dbReference type="NCBI Taxonomy" id="1198502"/>
    <lineage>
        <taxon>Eukaryota</taxon>
        <taxon>Fungi</taxon>
        <taxon>Dikarya</taxon>
        <taxon>Ascomycota</taxon>
        <taxon>Saccharomycotina</taxon>
        <taxon>Pichiomycetes</taxon>
        <taxon>Debaryomycetaceae</taxon>
        <taxon>Candida/Lodderomyces clade</taxon>
        <taxon>Candida</taxon>
    </lineage>
</organism>
<dbReference type="GO" id="GO:0007266">
    <property type="term" value="P:Rho protein signal transduction"/>
    <property type="evidence" value="ECO:0007669"/>
    <property type="project" value="InterPro"/>
</dbReference>
<dbReference type="Pfam" id="PF02115">
    <property type="entry name" value="Rho_GDI"/>
    <property type="match status" value="1"/>
</dbReference>
<accession>A0AAD5G035</accession>
<comment type="subcellular location">
    <subcellularLocation>
        <location evidence="1">Cytoplasm</location>
    </subcellularLocation>
</comment>
<dbReference type="RefSeq" id="XP_051610262.1">
    <property type="nucleotide sequence ID" value="XM_051750399.1"/>
</dbReference>
<evidence type="ECO:0000256" key="2">
    <source>
        <dbReference type="ARBA" id="ARBA00009758"/>
    </source>
</evidence>
<dbReference type="SUPFAM" id="SSF81296">
    <property type="entry name" value="E set domains"/>
    <property type="match status" value="1"/>
</dbReference>
<sequence>MTIHHHPDFIPYQYIVHIKGEDKPLVTDVESAESIHIKIPAGVKFYQIVRFKVKNRKLENLHYKQLTKKAGLTIKKIEVDLGTHEPSETEIYEVQTPEDSTPGGWLTKGQYSSTTTYYEGDKELYTDDWILEII</sequence>
<dbReference type="GeneID" id="76149275"/>
<dbReference type="PANTHER" id="PTHR10980">
    <property type="entry name" value="RHO GDP-DISSOCIATION INHIBITOR"/>
    <property type="match status" value="1"/>
</dbReference>
<dbReference type="GO" id="GO:0005094">
    <property type="term" value="F:Rho GDP-dissociation inhibitor activity"/>
    <property type="evidence" value="ECO:0007669"/>
    <property type="project" value="InterPro"/>
</dbReference>
<protein>
    <recommendedName>
        <fullName evidence="6">Rho GDP-dissociation inhibitor</fullName>
    </recommendedName>
</protein>
<proteinExistence type="inferred from homology"/>
<dbReference type="PANTHER" id="PTHR10980:SF3">
    <property type="entry name" value="LD16419P"/>
    <property type="match status" value="1"/>
</dbReference>
<comment type="similarity">
    <text evidence="2">Belongs to the Rho GDI family.</text>
</comment>
<evidence type="ECO:0000256" key="3">
    <source>
        <dbReference type="ARBA" id="ARBA00022490"/>
    </source>
</evidence>
<dbReference type="InterPro" id="IPR024792">
    <property type="entry name" value="RhoGDI_dom_sf"/>
</dbReference>
<dbReference type="EMBL" id="JAIHNG010000053">
    <property type="protein sequence ID" value="KAI5963841.1"/>
    <property type="molecule type" value="Genomic_DNA"/>
</dbReference>
<dbReference type="GO" id="GO:0005829">
    <property type="term" value="C:cytosol"/>
    <property type="evidence" value="ECO:0007669"/>
    <property type="project" value="TreeGrafter"/>
</dbReference>
<dbReference type="GO" id="GO:0016020">
    <property type="term" value="C:membrane"/>
    <property type="evidence" value="ECO:0007669"/>
    <property type="project" value="TreeGrafter"/>
</dbReference>
<keyword evidence="3" id="KW-0963">Cytoplasm</keyword>
<comment type="caution">
    <text evidence="4">The sequence shown here is derived from an EMBL/GenBank/DDBJ whole genome shotgun (WGS) entry which is preliminary data.</text>
</comment>
<keyword evidence="5" id="KW-1185">Reference proteome</keyword>